<dbReference type="InterPro" id="IPR021953">
    <property type="entry name" value="DUF3570"/>
</dbReference>
<keyword evidence="3" id="KW-1185">Reference proteome</keyword>
<dbReference type="AlphaFoldDB" id="A0A437RSJ9"/>
<comment type="caution">
    <text evidence="2">The sequence shown here is derived from an EMBL/GenBank/DDBJ whole genome shotgun (WGS) entry which is preliminary data.</text>
</comment>
<keyword evidence="1" id="KW-0732">Signal</keyword>
<feature type="chain" id="PRO_5019241671" evidence="1">
    <location>
        <begin position="34"/>
        <end position="375"/>
    </location>
</feature>
<reference evidence="2 3" key="1">
    <citation type="submission" date="2019-01" db="EMBL/GenBank/DDBJ databases">
        <authorList>
            <person name="Chen W.-M."/>
        </authorList>
    </citation>
    <scope>NUCLEOTIDE SEQUENCE [LARGE SCALE GENOMIC DNA]</scope>
    <source>
        <strain evidence="2 3">KYPY4</strain>
    </source>
</reference>
<dbReference type="Proteomes" id="UP000285575">
    <property type="component" value="Unassembled WGS sequence"/>
</dbReference>
<dbReference type="EMBL" id="SACR01000001">
    <property type="protein sequence ID" value="RVU49712.1"/>
    <property type="molecule type" value="Genomic_DNA"/>
</dbReference>
<organism evidence="2 3">
    <name type="scientific">Rubrivivax rivuli</name>
    <dbReference type="NCBI Taxonomy" id="1862385"/>
    <lineage>
        <taxon>Bacteria</taxon>
        <taxon>Pseudomonadati</taxon>
        <taxon>Pseudomonadota</taxon>
        <taxon>Betaproteobacteria</taxon>
        <taxon>Burkholderiales</taxon>
        <taxon>Sphaerotilaceae</taxon>
        <taxon>Rubrivivax</taxon>
    </lineage>
</organism>
<protein>
    <submittedName>
        <fullName evidence="2">DUF3570 domain-containing protein</fullName>
    </submittedName>
</protein>
<dbReference type="Pfam" id="PF12094">
    <property type="entry name" value="DUF3570"/>
    <property type="match status" value="1"/>
</dbReference>
<evidence type="ECO:0000256" key="1">
    <source>
        <dbReference type="SAM" id="SignalP"/>
    </source>
</evidence>
<accession>A0A437RSJ9</accession>
<name>A0A437RSJ9_9BURK</name>
<sequence length="375" mass="41116">MAAIEMLRRLFTALRGLLKAALGGAVATGAAQAATLPENKAEAMYHVYDGGGVKATGPALLVRKSIADRVSLSAQYYVDAVSNASIDVVTTASPFKEKRTAWDFSADTVVRDSTVSLSLSRSTEPDYIAEGVGVDVSHEVFGGMTTISLGTTRSRDLVGKKGEQGWIDQASHWQYRAGITQILTPRWLVSVNAEAVSDSGYLGSPYRAARVFGAAVPERNPRTRSSRAVKLRSLYDTGELVAGSSLRAEYRRFWDNWDISASTTEVGWAQHVARGWLVDASFRWYSQGKALFYSDNAQRETVYVSRNRQLSTFKSTALGLRASYTWPGLPPGYDVKFIGAYERKSFKFADFTDLRSGQPYAYSANVLQLTVQATF</sequence>
<feature type="signal peptide" evidence="1">
    <location>
        <begin position="1"/>
        <end position="33"/>
    </location>
</feature>
<proteinExistence type="predicted"/>
<evidence type="ECO:0000313" key="2">
    <source>
        <dbReference type="EMBL" id="RVU49712.1"/>
    </source>
</evidence>
<dbReference type="OrthoDB" id="5450709at2"/>
<gene>
    <name evidence="2" type="ORF">EOE66_03950</name>
</gene>
<evidence type="ECO:0000313" key="3">
    <source>
        <dbReference type="Proteomes" id="UP000285575"/>
    </source>
</evidence>